<keyword evidence="8 12" id="KW-0238">DNA-binding</keyword>
<dbReference type="Gene3D" id="1.10.860.10">
    <property type="entry name" value="DNAb Helicase, Chain A"/>
    <property type="match status" value="1"/>
</dbReference>
<feature type="domain" description="SF4 helicase" evidence="13">
    <location>
        <begin position="181"/>
        <end position="458"/>
    </location>
</feature>
<dbReference type="GO" id="GO:1990077">
    <property type="term" value="C:primosome complex"/>
    <property type="evidence" value="ECO:0007669"/>
    <property type="project" value="UniProtKB-UniRule"/>
</dbReference>
<comment type="caution">
    <text evidence="14">The sequence shown here is derived from an EMBL/GenBank/DDBJ whole genome shotgun (WGS) entry which is preliminary data.</text>
</comment>
<evidence type="ECO:0000256" key="6">
    <source>
        <dbReference type="ARBA" id="ARBA00022806"/>
    </source>
</evidence>
<dbReference type="PANTHER" id="PTHR30153:SF2">
    <property type="entry name" value="REPLICATIVE DNA HELICASE"/>
    <property type="match status" value="1"/>
</dbReference>
<dbReference type="PANTHER" id="PTHR30153">
    <property type="entry name" value="REPLICATIVE DNA HELICASE DNAB"/>
    <property type="match status" value="1"/>
</dbReference>
<dbReference type="EMBL" id="DXHU01000005">
    <property type="protein sequence ID" value="HIV98296.1"/>
    <property type="molecule type" value="Genomic_DNA"/>
</dbReference>
<proteinExistence type="inferred from homology"/>
<dbReference type="GO" id="GO:0005829">
    <property type="term" value="C:cytosol"/>
    <property type="evidence" value="ECO:0007669"/>
    <property type="project" value="TreeGrafter"/>
</dbReference>
<reference evidence="14" key="1">
    <citation type="journal article" date="2021" name="PeerJ">
        <title>Extensive microbial diversity within the chicken gut microbiome revealed by metagenomics and culture.</title>
        <authorList>
            <person name="Gilroy R."/>
            <person name="Ravi A."/>
            <person name="Getino M."/>
            <person name="Pursley I."/>
            <person name="Horton D.L."/>
            <person name="Alikhan N.F."/>
            <person name="Baker D."/>
            <person name="Gharbi K."/>
            <person name="Hall N."/>
            <person name="Watson M."/>
            <person name="Adriaenssens E.M."/>
            <person name="Foster-Nyarko E."/>
            <person name="Jarju S."/>
            <person name="Secka A."/>
            <person name="Antonio M."/>
            <person name="Oren A."/>
            <person name="Chaudhuri R.R."/>
            <person name="La Ragione R."/>
            <person name="Hildebrand F."/>
            <person name="Pallen M.J."/>
        </authorList>
    </citation>
    <scope>NUCLEOTIDE SEQUENCE</scope>
    <source>
        <strain evidence="14">Gambia11-129</strain>
    </source>
</reference>
<accession>A0A9D1TMV9</accession>
<evidence type="ECO:0000256" key="3">
    <source>
        <dbReference type="ARBA" id="ARBA00022705"/>
    </source>
</evidence>
<dbReference type="NCBIfam" id="TIGR00665">
    <property type="entry name" value="DnaB"/>
    <property type="match status" value="1"/>
</dbReference>
<name>A0A9D1TMV9_9SPIO</name>
<dbReference type="InterPro" id="IPR007692">
    <property type="entry name" value="DNA_helicase_DnaB"/>
</dbReference>
<keyword evidence="5 12" id="KW-0378">Hydrolase</keyword>
<dbReference type="InterPro" id="IPR016136">
    <property type="entry name" value="DNA_helicase_N/primase_C"/>
</dbReference>
<comment type="function">
    <text evidence="12">The main replicative DNA helicase, it participates in initiation and elongation during chromosome replication. Travels ahead of the DNA replisome, separating dsDNA into templates for DNA synthesis. A processive ATP-dependent 5'-3' DNA helicase it has DNA-dependent ATPase activity.</text>
</comment>
<keyword evidence="7 12" id="KW-0067">ATP-binding</keyword>
<dbReference type="Proteomes" id="UP000823936">
    <property type="component" value="Unassembled WGS sequence"/>
</dbReference>
<evidence type="ECO:0000256" key="1">
    <source>
        <dbReference type="ARBA" id="ARBA00008428"/>
    </source>
</evidence>
<evidence type="ECO:0000313" key="15">
    <source>
        <dbReference type="Proteomes" id="UP000823936"/>
    </source>
</evidence>
<evidence type="ECO:0000256" key="2">
    <source>
        <dbReference type="ARBA" id="ARBA00022515"/>
    </source>
</evidence>
<dbReference type="InterPro" id="IPR036185">
    <property type="entry name" value="DNA_heli_DnaB-like_N_sf"/>
</dbReference>
<evidence type="ECO:0000256" key="5">
    <source>
        <dbReference type="ARBA" id="ARBA00022801"/>
    </source>
</evidence>
<dbReference type="Pfam" id="PF00772">
    <property type="entry name" value="DnaB"/>
    <property type="match status" value="1"/>
</dbReference>
<evidence type="ECO:0000256" key="11">
    <source>
        <dbReference type="NCBIfam" id="TIGR00665"/>
    </source>
</evidence>
<dbReference type="GO" id="GO:0043139">
    <property type="term" value="F:5'-3' DNA helicase activity"/>
    <property type="evidence" value="ECO:0007669"/>
    <property type="project" value="UniProtKB-EC"/>
</dbReference>
<evidence type="ECO:0000256" key="9">
    <source>
        <dbReference type="ARBA" id="ARBA00023235"/>
    </source>
</evidence>
<dbReference type="Gene3D" id="3.40.50.300">
    <property type="entry name" value="P-loop containing nucleotide triphosphate hydrolases"/>
    <property type="match status" value="1"/>
</dbReference>
<keyword evidence="3 12" id="KW-0235">DNA replication</keyword>
<dbReference type="EC" id="5.6.2.3" evidence="11 12"/>
<evidence type="ECO:0000259" key="13">
    <source>
        <dbReference type="PROSITE" id="PS51199"/>
    </source>
</evidence>
<dbReference type="GO" id="GO:0006269">
    <property type="term" value="P:DNA replication, synthesis of primer"/>
    <property type="evidence" value="ECO:0007669"/>
    <property type="project" value="UniProtKB-UniRule"/>
</dbReference>
<evidence type="ECO:0000256" key="7">
    <source>
        <dbReference type="ARBA" id="ARBA00022840"/>
    </source>
</evidence>
<comment type="catalytic activity">
    <reaction evidence="10 12">
        <text>ATP + H2O = ADP + phosphate + H(+)</text>
        <dbReference type="Rhea" id="RHEA:13065"/>
        <dbReference type="ChEBI" id="CHEBI:15377"/>
        <dbReference type="ChEBI" id="CHEBI:15378"/>
        <dbReference type="ChEBI" id="CHEBI:30616"/>
        <dbReference type="ChEBI" id="CHEBI:43474"/>
        <dbReference type="ChEBI" id="CHEBI:456216"/>
        <dbReference type="EC" id="5.6.2.3"/>
    </reaction>
</comment>
<evidence type="ECO:0000256" key="10">
    <source>
        <dbReference type="ARBA" id="ARBA00048954"/>
    </source>
</evidence>
<evidence type="ECO:0000256" key="12">
    <source>
        <dbReference type="RuleBase" id="RU362085"/>
    </source>
</evidence>
<sequence length="473" mass="52897">MSTGKKLVPPHNDDAEKSVLSALLMYQDAFDKVSLIISPSDFYHPQHRVIYSAIQDMKIQNTEAVDVITLHSYLVKKGLLEQSGGAAYIAELSSISSLLANVEVYARYIKDDAVRRAIIETGSDIVQRSYNEAEEPYNLLDQAERRLSEISISTNKNSAENYRINSSINDFINVLLQKTEGTYVSDTLDTGFDVLNKYLNGGFHKSDYIIIGARPSVGKTALAISLIRNMIRKGSRVAFFSLEMPSSQIIQRLISATSRVEQGKLYTGNVTDDEINRVTDAAESLYQAELYIVDEPNMALGELRSRARMLHREKHVDAIFIDYIGLIESGLDHNVPRAQEVGYISKALKQLARELKCPVITLCQVSREAADQEPQLNNLRESGSIEQDADVVMLIHRKTNLTELSEEDVAKLEKDKTSNANIQHTKLLVAKNRNGKTGTVFLGYLSELTSFESTTQDKSRFIDPSKYSSQKKG</sequence>
<protein>
    <recommendedName>
        <fullName evidence="11 12">Replicative DNA helicase</fullName>
        <ecNumber evidence="11 12">5.6.2.3</ecNumber>
    </recommendedName>
</protein>
<organism evidence="14 15">
    <name type="scientific">Candidatus Ornithospirochaeta avicola</name>
    <dbReference type="NCBI Taxonomy" id="2840896"/>
    <lineage>
        <taxon>Bacteria</taxon>
        <taxon>Pseudomonadati</taxon>
        <taxon>Spirochaetota</taxon>
        <taxon>Spirochaetia</taxon>
        <taxon>Spirochaetales</taxon>
        <taxon>Spirochaetaceae</taxon>
        <taxon>Spirochaetaceae incertae sedis</taxon>
        <taxon>Candidatus Ornithospirochaeta</taxon>
    </lineage>
</organism>
<dbReference type="GO" id="GO:0016787">
    <property type="term" value="F:hydrolase activity"/>
    <property type="evidence" value="ECO:0007669"/>
    <property type="project" value="UniProtKB-KW"/>
</dbReference>
<dbReference type="InterPro" id="IPR007693">
    <property type="entry name" value="DNA_helicase_DnaB-like_N"/>
</dbReference>
<evidence type="ECO:0000256" key="4">
    <source>
        <dbReference type="ARBA" id="ARBA00022741"/>
    </source>
</evidence>
<keyword evidence="9" id="KW-0413">Isomerase</keyword>
<evidence type="ECO:0000256" key="8">
    <source>
        <dbReference type="ARBA" id="ARBA00023125"/>
    </source>
</evidence>
<dbReference type="Pfam" id="PF03796">
    <property type="entry name" value="DnaB_C"/>
    <property type="match status" value="1"/>
</dbReference>
<evidence type="ECO:0000313" key="14">
    <source>
        <dbReference type="EMBL" id="HIV98296.1"/>
    </source>
</evidence>
<keyword evidence="6 12" id="KW-0347">Helicase</keyword>
<dbReference type="GO" id="GO:0003677">
    <property type="term" value="F:DNA binding"/>
    <property type="evidence" value="ECO:0007669"/>
    <property type="project" value="UniProtKB-UniRule"/>
</dbReference>
<dbReference type="PROSITE" id="PS51199">
    <property type="entry name" value="SF4_HELICASE"/>
    <property type="match status" value="1"/>
</dbReference>
<dbReference type="AlphaFoldDB" id="A0A9D1TMV9"/>
<dbReference type="SUPFAM" id="SSF52540">
    <property type="entry name" value="P-loop containing nucleoside triphosphate hydrolases"/>
    <property type="match status" value="1"/>
</dbReference>
<dbReference type="CDD" id="cd00984">
    <property type="entry name" value="DnaB_C"/>
    <property type="match status" value="1"/>
</dbReference>
<dbReference type="InterPro" id="IPR027417">
    <property type="entry name" value="P-loop_NTPase"/>
</dbReference>
<reference evidence="14" key="2">
    <citation type="submission" date="2021-04" db="EMBL/GenBank/DDBJ databases">
        <authorList>
            <person name="Gilroy R."/>
        </authorList>
    </citation>
    <scope>NUCLEOTIDE SEQUENCE</scope>
    <source>
        <strain evidence="14">Gambia11-129</strain>
    </source>
</reference>
<dbReference type="SUPFAM" id="SSF48024">
    <property type="entry name" value="N-terminal domain of DnaB helicase"/>
    <property type="match status" value="1"/>
</dbReference>
<comment type="similarity">
    <text evidence="1 12">Belongs to the helicase family. DnaB subfamily.</text>
</comment>
<dbReference type="InterPro" id="IPR007694">
    <property type="entry name" value="DNA_helicase_DnaB-like_C"/>
</dbReference>
<keyword evidence="4 12" id="KW-0547">Nucleotide-binding</keyword>
<keyword evidence="2 12" id="KW-0639">Primosome</keyword>
<gene>
    <name evidence="14" type="primary">dnaB</name>
    <name evidence="14" type="ORF">IAB12_00765</name>
</gene>
<dbReference type="GO" id="GO:0005524">
    <property type="term" value="F:ATP binding"/>
    <property type="evidence" value="ECO:0007669"/>
    <property type="project" value="UniProtKB-UniRule"/>
</dbReference>